<keyword evidence="2" id="KW-0418">Kinase</keyword>
<name>A0A1I1M2B3_9BACT</name>
<proteinExistence type="inferred from homology"/>
<protein>
    <submittedName>
        <fullName evidence="2">Glucokinase</fullName>
    </submittedName>
</protein>
<reference evidence="2 3" key="1">
    <citation type="submission" date="2016-10" db="EMBL/GenBank/DDBJ databases">
        <authorList>
            <person name="de Groot N.N."/>
        </authorList>
    </citation>
    <scope>NUCLEOTIDE SEQUENCE [LARGE SCALE GENOMIC DNA]</scope>
    <source>
        <strain evidence="2 3">DSM 26130</strain>
    </source>
</reference>
<keyword evidence="3" id="KW-1185">Reference proteome</keyword>
<dbReference type="GO" id="GO:0016301">
    <property type="term" value="F:kinase activity"/>
    <property type="evidence" value="ECO:0007669"/>
    <property type="project" value="UniProtKB-KW"/>
</dbReference>
<evidence type="ECO:0000256" key="1">
    <source>
        <dbReference type="ARBA" id="ARBA00006479"/>
    </source>
</evidence>
<dbReference type="InterPro" id="IPR000600">
    <property type="entry name" value="ROK"/>
</dbReference>
<dbReference type="STRING" id="662367.SAMN05216167_102433"/>
<dbReference type="SUPFAM" id="SSF53067">
    <property type="entry name" value="Actin-like ATPase domain"/>
    <property type="match status" value="1"/>
</dbReference>
<gene>
    <name evidence="2" type="ORF">SAMN05216167_102433</name>
</gene>
<dbReference type="EMBL" id="FOLQ01000002">
    <property type="protein sequence ID" value="SFC79529.1"/>
    <property type="molecule type" value="Genomic_DNA"/>
</dbReference>
<evidence type="ECO:0000313" key="3">
    <source>
        <dbReference type="Proteomes" id="UP000198598"/>
    </source>
</evidence>
<accession>A0A1I1M2B3</accession>
<dbReference type="Proteomes" id="UP000198598">
    <property type="component" value="Unassembled WGS sequence"/>
</dbReference>
<organism evidence="2 3">
    <name type="scientific">Spirosoma endophyticum</name>
    <dbReference type="NCBI Taxonomy" id="662367"/>
    <lineage>
        <taxon>Bacteria</taxon>
        <taxon>Pseudomonadati</taxon>
        <taxon>Bacteroidota</taxon>
        <taxon>Cytophagia</taxon>
        <taxon>Cytophagales</taxon>
        <taxon>Cytophagaceae</taxon>
        <taxon>Spirosoma</taxon>
    </lineage>
</organism>
<dbReference type="PANTHER" id="PTHR18964:SF149">
    <property type="entry name" value="BIFUNCTIONAL UDP-N-ACETYLGLUCOSAMINE 2-EPIMERASE_N-ACETYLMANNOSAMINE KINASE"/>
    <property type="match status" value="1"/>
</dbReference>
<dbReference type="OrthoDB" id="9810372at2"/>
<sequence length="290" mass="31134">MTIGVDLGGTNVRAGLVDNGLIIRQKSKALHQKDSLPATLAQVIELIRPFVESSVSSIGIGVPSVVDIERGIVYNVANIPSWEEVALRAILEKEFDLPVFVNNDVNCFTLGEHQFGMAQGYRSAVGMAIGTGLGSGVVVDNQLYTGSNCGAGEIGLLPYLDKNIESYAAAQFFEAKHGTTALEANQAARLGAKNALKLWDEFGKHFGVAVKAVLYTYDPEVIVLGGSIANAYPFFRTTMFESMADFAYPVTLRRLKIFQSQNENIALLGAAALAQGAEHGAWAVRRYGMG</sequence>
<dbReference type="InterPro" id="IPR043129">
    <property type="entry name" value="ATPase_NBD"/>
</dbReference>
<dbReference type="PANTHER" id="PTHR18964">
    <property type="entry name" value="ROK (REPRESSOR, ORF, KINASE) FAMILY"/>
    <property type="match status" value="1"/>
</dbReference>
<dbReference type="Gene3D" id="3.30.420.40">
    <property type="match status" value="2"/>
</dbReference>
<keyword evidence="2" id="KW-0808">Transferase</keyword>
<dbReference type="Pfam" id="PF00480">
    <property type="entry name" value="ROK"/>
    <property type="match status" value="1"/>
</dbReference>
<dbReference type="RefSeq" id="WP_093824421.1">
    <property type="nucleotide sequence ID" value="NZ_FOLQ01000002.1"/>
</dbReference>
<dbReference type="CDD" id="cd23763">
    <property type="entry name" value="ASKHA_ATPase_ROK"/>
    <property type="match status" value="1"/>
</dbReference>
<dbReference type="AlphaFoldDB" id="A0A1I1M2B3"/>
<comment type="similarity">
    <text evidence="1">Belongs to the ROK (NagC/XylR) family.</text>
</comment>
<evidence type="ECO:0000313" key="2">
    <source>
        <dbReference type="EMBL" id="SFC79529.1"/>
    </source>
</evidence>